<proteinExistence type="inferred from homology"/>
<sequence>MMEVERGVKEAKKRMLTKDEEEYQTKLAKKLFLDQHFGSSDDSEEEDDSSNKVNNKETKKPVWEDNDELSSDEDDKLKKKKKLRQNYIKDNLNKHSWAKSKGTKEENYSDSDDNELDKVSSLLTKKAGKYIKKQKGLGSRIINFNPIKDISLGYHKDKPVSSVKFHPTKPVLMVGSSKGQISLFNVCEADNLKKIEKNNYLQHINIKTFRLSNAEYYSGGTKILASGYQSACLYSYDILNGTVDETFIPKGVKRFSYGQFAVSSCGTLIALLGDVSEVYVLNSNTFEIVATFLASSRVVSATFSKNNRNEIYGYTDDGNVYIWNLTSRSEQSTFIDKGCIHGSKIAISHNDQFIACGSNNGFINIYDVTKAKLSDTCSSIEPLYTISNLTTAGDILSFNNTSEILAYGSTLKNMQMRLYHVGSGTTYENFPHVSEMRKYEKVTCVDFSPNSGFVVFGTQRGGLKMYRLNNFTCY</sequence>
<evidence type="ECO:0000256" key="5">
    <source>
        <dbReference type="ARBA" id="ARBA00023242"/>
    </source>
</evidence>
<feature type="compositionally biased region" description="Basic and acidic residues" evidence="7">
    <location>
        <begin position="1"/>
        <end position="10"/>
    </location>
</feature>
<keyword evidence="2" id="KW-0698">rRNA processing</keyword>
<feature type="region of interest" description="Disordered" evidence="7">
    <location>
        <begin position="1"/>
        <end position="20"/>
    </location>
</feature>
<evidence type="ECO:0000313" key="9">
    <source>
        <dbReference type="WBParaSite" id="TCONS_00002175.p1"/>
    </source>
</evidence>
<feature type="compositionally biased region" description="Acidic residues" evidence="7">
    <location>
        <begin position="64"/>
        <end position="74"/>
    </location>
</feature>
<name>A0AAF5CUS3_STRER</name>
<comment type="similarity">
    <text evidence="6">Belongs to the WD repeat UTP18 family.</text>
</comment>
<keyword evidence="4" id="KW-0677">Repeat</keyword>
<comment type="subcellular location">
    <subcellularLocation>
        <location evidence="1">Nucleus</location>
        <location evidence="1">Nucleolus</location>
    </subcellularLocation>
</comment>
<reference evidence="9" key="1">
    <citation type="submission" date="2024-02" db="UniProtKB">
        <authorList>
            <consortium name="WormBaseParasite"/>
        </authorList>
    </citation>
    <scope>IDENTIFICATION</scope>
</reference>
<dbReference type="InterPro" id="IPR015943">
    <property type="entry name" value="WD40/YVTN_repeat-like_dom_sf"/>
</dbReference>
<keyword evidence="5" id="KW-0539">Nucleus</keyword>
<evidence type="ECO:0000256" key="1">
    <source>
        <dbReference type="ARBA" id="ARBA00004604"/>
    </source>
</evidence>
<keyword evidence="8" id="KW-1185">Reference proteome</keyword>
<evidence type="ECO:0000256" key="3">
    <source>
        <dbReference type="ARBA" id="ARBA00022574"/>
    </source>
</evidence>
<dbReference type="WBParaSite" id="TCONS_00002175.p1">
    <property type="protein sequence ID" value="TCONS_00002175.p1"/>
    <property type="gene ID" value="XLOC_002066"/>
</dbReference>
<dbReference type="AlphaFoldDB" id="A0AAF5CUS3"/>
<dbReference type="InterPro" id="IPR045161">
    <property type="entry name" value="Utp18"/>
</dbReference>
<evidence type="ECO:0000256" key="7">
    <source>
        <dbReference type="SAM" id="MobiDB-lite"/>
    </source>
</evidence>
<accession>A0AAF5CUS3</accession>
<protein>
    <submittedName>
        <fullName evidence="9">Anaphase-promoting complex subunit 4 WD40 domain-containing protein</fullName>
    </submittedName>
</protein>
<dbReference type="GO" id="GO:0034388">
    <property type="term" value="C:Pwp2p-containing subcomplex of 90S preribosome"/>
    <property type="evidence" value="ECO:0007669"/>
    <property type="project" value="TreeGrafter"/>
</dbReference>
<dbReference type="Gene3D" id="2.130.10.10">
    <property type="entry name" value="YVTN repeat-like/Quinoprotein amine dehydrogenase"/>
    <property type="match status" value="1"/>
</dbReference>
<dbReference type="Proteomes" id="UP000035681">
    <property type="component" value="Unplaced"/>
</dbReference>
<dbReference type="InterPro" id="IPR001680">
    <property type="entry name" value="WD40_rpt"/>
</dbReference>
<dbReference type="SUPFAM" id="SSF50978">
    <property type="entry name" value="WD40 repeat-like"/>
    <property type="match status" value="1"/>
</dbReference>
<dbReference type="InterPro" id="IPR036322">
    <property type="entry name" value="WD40_repeat_dom_sf"/>
</dbReference>
<dbReference type="PANTHER" id="PTHR18359:SF0">
    <property type="entry name" value="U3 SMALL NUCLEOLAR RNA-ASSOCIATED PROTEIN 18 HOMOLOG"/>
    <property type="match status" value="1"/>
</dbReference>
<feature type="region of interest" description="Disordered" evidence="7">
    <location>
        <begin position="37"/>
        <end position="79"/>
    </location>
</feature>
<dbReference type="PANTHER" id="PTHR18359">
    <property type="entry name" value="WD-REPEAT PROTEIN-RELATED"/>
    <property type="match status" value="1"/>
</dbReference>
<evidence type="ECO:0000256" key="4">
    <source>
        <dbReference type="ARBA" id="ARBA00022737"/>
    </source>
</evidence>
<evidence type="ECO:0000256" key="2">
    <source>
        <dbReference type="ARBA" id="ARBA00022552"/>
    </source>
</evidence>
<evidence type="ECO:0000313" key="8">
    <source>
        <dbReference type="Proteomes" id="UP000035681"/>
    </source>
</evidence>
<dbReference type="Pfam" id="PF00400">
    <property type="entry name" value="WD40"/>
    <property type="match status" value="1"/>
</dbReference>
<keyword evidence="3" id="KW-0853">WD repeat</keyword>
<dbReference type="GO" id="GO:0032040">
    <property type="term" value="C:small-subunit processome"/>
    <property type="evidence" value="ECO:0007669"/>
    <property type="project" value="TreeGrafter"/>
</dbReference>
<organism evidence="8 9">
    <name type="scientific">Strongyloides stercoralis</name>
    <name type="common">Threadworm</name>
    <dbReference type="NCBI Taxonomy" id="6248"/>
    <lineage>
        <taxon>Eukaryota</taxon>
        <taxon>Metazoa</taxon>
        <taxon>Ecdysozoa</taxon>
        <taxon>Nematoda</taxon>
        <taxon>Chromadorea</taxon>
        <taxon>Rhabditida</taxon>
        <taxon>Tylenchina</taxon>
        <taxon>Panagrolaimomorpha</taxon>
        <taxon>Strongyloidoidea</taxon>
        <taxon>Strongyloididae</taxon>
        <taxon>Strongyloides</taxon>
    </lineage>
</organism>
<dbReference type="GO" id="GO:0006364">
    <property type="term" value="P:rRNA processing"/>
    <property type="evidence" value="ECO:0007669"/>
    <property type="project" value="UniProtKB-KW"/>
</dbReference>
<feature type="compositionally biased region" description="Basic and acidic residues" evidence="7">
    <location>
        <begin position="54"/>
        <end position="63"/>
    </location>
</feature>
<dbReference type="SMART" id="SM00320">
    <property type="entry name" value="WD40"/>
    <property type="match status" value="4"/>
</dbReference>
<evidence type="ECO:0000256" key="6">
    <source>
        <dbReference type="ARBA" id="ARBA00025767"/>
    </source>
</evidence>